<protein>
    <submittedName>
        <fullName evidence="2">Uncharacterized protein</fullName>
    </submittedName>
</protein>
<sequence length="185" mass="20999">MLSSSSSKTKMSHRKAHSQGSIPFSWEAKPGVCKTPNNIERSLQVSAINQTIHDSALSLTHLENKIPLPPCPSQHSPPFHRSTSSKVFKWQQDPFLIAYKECTKSERNDRLSTKNKKGVVGSNCSMRRGKYYIFSCRDASDVRDDSYLKILQLPRLPSHTNRSLTLQDMNTNQAPTTNHAYDFLY</sequence>
<dbReference type="PANTHER" id="PTHR33696">
    <property type="entry name" value="T22J18.15-RELATED"/>
    <property type="match status" value="1"/>
</dbReference>
<evidence type="ECO:0000313" key="3">
    <source>
        <dbReference type="Proteomes" id="UP001497480"/>
    </source>
</evidence>
<gene>
    <name evidence="2" type="ORF">LLUT_LOCUS32002</name>
</gene>
<organism evidence="2 3">
    <name type="scientific">Lupinus luteus</name>
    <name type="common">European yellow lupine</name>
    <dbReference type="NCBI Taxonomy" id="3873"/>
    <lineage>
        <taxon>Eukaryota</taxon>
        <taxon>Viridiplantae</taxon>
        <taxon>Streptophyta</taxon>
        <taxon>Embryophyta</taxon>
        <taxon>Tracheophyta</taxon>
        <taxon>Spermatophyta</taxon>
        <taxon>Magnoliopsida</taxon>
        <taxon>eudicotyledons</taxon>
        <taxon>Gunneridae</taxon>
        <taxon>Pentapetalae</taxon>
        <taxon>rosids</taxon>
        <taxon>fabids</taxon>
        <taxon>Fabales</taxon>
        <taxon>Fabaceae</taxon>
        <taxon>Papilionoideae</taxon>
        <taxon>50 kb inversion clade</taxon>
        <taxon>genistoids sensu lato</taxon>
        <taxon>core genistoids</taxon>
        <taxon>Genisteae</taxon>
        <taxon>Lupinus</taxon>
    </lineage>
</organism>
<evidence type="ECO:0000313" key="2">
    <source>
        <dbReference type="EMBL" id="CAL0330942.1"/>
    </source>
</evidence>
<dbReference type="AlphaFoldDB" id="A0AAV1YAR5"/>
<accession>A0AAV1YAR5</accession>
<reference evidence="2 3" key="1">
    <citation type="submission" date="2024-03" db="EMBL/GenBank/DDBJ databases">
        <authorList>
            <person name="Martinez-Hernandez J."/>
        </authorList>
    </citation>
    <scope>NUCLEOTIDE SEQUENCE [LARGE SCALE GENOMIC DNA]</scope>
</reference>
<comment type="caution">
    <text evidence="2">The sequence shown here is derived from an EMBL/GenBank/DDBJ whole genome shotgun (WGS) entry which is preliminary data.</text>
</comment>
<feature type="region of interest" description="Disordered" evidence="1">
    <location>
        <begin position="1"/>
        <end position="23"/>
    </location>
</feature>
<dbReference type="PANTHER" id="PTHR33696:SF20">
    <property type="entry name" value="DUF688 FAMILY PROTEIN"/>
    <property type="match status" value="1"/>
</dbReference>
<keyword evidence="3" id="KW-1185">Reference proteome</keyword>
<dbReference type="Proteomes" id="UP001497480">
    <property type="component" value="Unassembled WGS sequence"/>
</dbReference>
<evidence type="ECO:0000256" key="1">
    <source>
        <dbReference type="SAM" id="MobiDB-lite"/>
    </source>
</evidence>
<name>A0AAV1YAR5_LUPLU</name>
<proteinExistence type="predicted"/>
<dbReference type="EMBL" id="CAXHTB010000023">
    <property type="protein sequence ID" value="CAL0330942.1"/>
    <property type="molecule type" value="Genomic_DNA"/>
</dbReference>